<name>K6YGS1_9ALTE</name>
<dbReference type="PANTHER" id="PTHR22901:SF0">
    <property type="entry name" value="SIALATE O-ACETYLESTERASE"/>
    <property type="match status" value="1"/>
</dbReference>
<dbReference type="SUPFAM" id="SSF52266">
    <property type="entry name" value="SGNH hydrolase"/>
    <property type="match status" value="1"/>
</dbReference>
<reference evidence="4" key="1">
    <citation type="journal article" date="2014" name="Environ. Microbiol.">
        <title>Comparative genomics of the marine bacterial genus Glaciecola reveals the high degree of genomic diversity and genomic characteristic for cold adaptation.</title>
        <authorList>
            <person name="Qin Q.L."/>
            <person name="Xie B.B."/>
            <person name="Yu Y."/>
            <person name="Shu Y.L."/>
            <person name="Rong J.C."/>
            <person name="Zhang Y.J."/>
            <person name="Zhao D.L."/>
            <person name="Chen X.L."/>
            <person name="Zhang X.Y."/>
            <person name="Chen B."/>
            <person name="Zhou B.C."/>
            <person name="Zhang Y.Z."/>
        </authorList>
    </citation>
    <scope>NUCLEOTIDE SEQUENCE [LARGE SCALE GENOMIC DNA]</scope>
    <source>
        <strain evidence="4">LMG 21857</strain>
    </source>
</reference>
<evidence type="ECO:0000259" key="2">
    <source>
        <dbReference type="Pfam" id="PF03629"/>
    </source>
</evidence>
<dbReference type="Pfam" id="PF03629">
    <property type="entry name" value="SASA"/>
    <property type="match status" value="1"/>
</dbReference>
<evidence type="ECO:0000313" key="4">
    <source>
        <dbReference type="Proteomes" id="UP000006322"/>
    </source>
</evidence>
<evidence type="ECO:0000256" key="1">
    <source>
        <dbReference type="ARBA" id="ARBA00022801"/>
    </source>
</evidence>
<keyword evidence="1 3" id="KW-0378">Hydrolase</keyword>
<dbReference type="GO" id="GO:0005975">
    <property type="term" value="P:carbohydrate metabolic process"/>
    <property type="evidence" value="ECO:0007669"/>
    <property type="project" value="TreeGrafter"/>
</dbReference>
<dbReference type="PANTHER" id="PTHR22901">
    <property type="entry name" value="SIALATE O-ACETYLESTERASE"/>
    <property type="match status" value="1"/>
</dbReference>
<protein>
    <submittedName>
        <fullName evidence="3">Sialate O-acetylesterase</fullName>
        <ecNumber evidence="3">3.1.1.53</ecNumber>
    </submittedName>
</protein>
<dbReference type="InterPro" id="IPR008979">
    <property type="entry name" value="Galactose-bd-like_sf"/>
</dbReference>
<dbReference type="InterPro" id="IPR039329">
    <property type="entry name" value="SIAE"/>
</dbReference>
<sequence>MSSIHAHALTLSPLFSDHMVLQRDKPVRIWGEGQANQQVTVSLLDKHYRTDVGADGRWQINLPAHAKAGPFTLTVSADDIKTINDVYFGEVWIASGQSNMEWKLKGDVVGNEQEIASAHHPLIRFFDVPDTLAATKQTHLPPSHWQLASPDSVGYFSAVAWFFARKLQAQEQVAVGIIESNWGGTPAESWIDIETVAKTAGYEAQSAKVKARHDWPEVLAANTKQIEQKWQRINDLQGALSVGAANIEYDDSSWQTIDLPNKSPLHHFVWLRRDFTLPALPTSPIMLSFGDIVQNAFIFVNGQHIATENWEDSSSIHQIPLDLLKKGNNIIVLRVNSDWDNQVLVGKNNKIWLSINGKKTDIAQHWRMSNNIEPPMPKVMNYTFTPSFLYNAMIYPLLPYTAQGVIWYQGESNVNKQVYYHTLFSNLISNWRDQAQAPDMPFIFVQLAAYLPQQDLQPDSAWAYLRDAQRQTLDVPHTGMAVAIDVGEADNVHPKQKRQVGERLWRQAASKVYGLPIIPSGPDFTRLDVKAHQGIVHFNQGSKLSTVDNQTLQGFIIAGQDKVFRVAQAHIEGETVVVSHPEISQPVAVRYAWADNPRANLINSEKLPAVPFRSDTWAAEQVSAK</sequence>
<accession>K6YGS1</accession>
<dbReference type="RefSeq" id="WP_007103738.1">
    <property type="nucleotide sequence ID" value="NZ_BAER01000024.1"/>
</dbReference>
<dbReference type="GO" id="GO:0001681">
    <property type="term" value="F:sialate O-acetylesterase activity"/>
    <property type="evidence" value="ECO:0007669"/>
    <property type="project" value="UniProtKB-EC"/>
</dbReference>
<dbReference type="InterPro" id="IPR036514">
    <property type="entry name" value="SGNH_hydro_sf"/>
</dbReference>
<feature type="domain" description="Sialate O-acetylesterase" evidence="2">
    <location>
        <begin position="390"/>
        <end position="507"/>
    </location>
</feature>
<dbReference type="STRING" id="1129793.GPLA_1018"/>
<dbReference type="EC" id="3.1.1.53" evidence="3"/>
<proteinExistence type="predicted"/>
<comment type="caution">
    <text evidence="3">The sequence shown here is derived from an EMBL/GenBank/DDBJ whole genome shotgun (WGS) entry which is preliminary data.</text>
</comment>
<evidence type="ECO:0000313" key="3">
    <source>
        <dbReference type="EMBL" id="GAC31934.1"/>
    </source>
</evidence>
<dbReference type="Gene3D" id="2.60.40.10">
    <property type="entry name" value="Immunoglobulins"/>
    <property type="match status" value="1"/>
</dbReference>
<keyword evidence="4" id="KW-1185">Reference proteome</keyword>
<gene>
    <name evidence="3" type="ORF">GPLA_1018</name>
</gene>
<dbReference type="InterPro" id="IPR005181">
    <property type="entry name" value="SASA"/>
</dbReference>
<dbReference type="InterPro" id="IPR013783">
    <property type="entry name" value="Ig-like_fold"/>
</dbReference>
<dbReference type="AlphaFoldDB" id="K6YGS1"/>
<dbReference type="Proteomes" id="UP000006322">
    <property type="component" value="Unassembled WGS sequence"/>
</dbReference>
<dbReference type="Gene3D" id="3.40.50.1110">
    <property type="entry name" value="SGNH hydrolase"/>
    <property type="match status" value="2"/>
</dbReference>
<dbReference type="SUPFAM" id="SSF49785">
    <property type="entry name" value="Galactose-binding domain-like"/>
    <property type="match status" value="1"/>
</dbReference>
<dbReference type="EMBL" id="BAER01000024">
    <property type="protein sequence ID" value="GAC31934.1"/>
    <property type="molecule type" value="Genomic_DNA"/>
</dbReference>
<organism evidence="3 4">
    <name type="scientific">Paraglaciecola polaris LMG 21857</name>
    <dbReference type="NCBI Taxonomy" id="1129793"/>
    <lineage>
        <taxon>Bacteria</taxon>
        <taxon>Pseudomonadati</taxon>
        <taxon>Pseudomonadota</taxon>
        <taxon>Gammaproteobacteria</taxon>
        <taxon>Alteromonadales</taxon>
        <taxon>Alteromonadaceae</taxon>
        <taxon>Paraglaciecola</taxon>
    </lineage>
</organism>